<evidence type="ECO:0000259" key="8">
    <source>
        <dbReference type="Pfam" id="PF07715"/>
    </source>
</evidence>
<accession>A0A5N1JB86</accession>
<dbReference type="NCBIfam" id="TIGR04056">
    <property type="entry name" value="OMP_RagA_SusC"/>
    <property type="match status" value="1"/>
</dbReference>
<dbReference type="InterPro" id="IPR036942">
    <property type="entry name" value="Beta-barrel_TonB_sf"/>
</dbReference>
<dbReference type="InterPro" id="IPR008969">
    <property type="entry name" value="CarboxyPept-like_regulatory"/>
</dbReference>
<proteinExistence type="inferred from homology"/>
<evidence type="ECO:0000256" key="5">
    <source>
        <dbReference type="ARBA" id="ARBA00023136"/>
    </source>
</evidence>
<organism evidence="9 10">
    <name type="scientific">Larkinella humicola</name>
    <dbReference type="NCBI Taxonomy" id="2607654"/>
    <lineage>
        <taxon>Bacteria</taxon>
        <taxon>Pseudomonadati</taxon>
        <taxon>Bacteroidota</taxon>
        <taxon>Cytophagia</taxon>
        <taxon>Cytophagales</taxon>
        <taxon>Spirosomataceae</taxon>
        <taxon>Larkinella</taxon>
    </lineage>
</organism>
<dbReference type="Gene3D" id="2.60.40.1120">
    <property type="entry name" value="Carboxypeptidase-like, regulatory domain"/>
    <property type="match status" value="1"/>
</dbReference>
<dbReference type="SUPFAM" id="SSF56935">
    <property type="entry name" value="Porins"/>
    <property type="match status" value="1"/>
</dbReference>
<keyword evidence="6 7" id="KW-0998">Cell outer membrane</keyword>
<evidence type="ECO:0000256" key="6">
    <source>
        <dbReference type="ARBA" id="ARBA00023237"/>
    </source>
</evidence>
<dbReference type="RefSeq" id="WP_150878868.1">
    <property type="nucleotide sequence ID" value="NZ_VTWS01000005.1"/>
</dbReference>
<dbReference type="InterPro" id="IPR023997">
    <property type="entry name" value="TonB-dep_OMP_SusC/RagA_CS"/>
</dbReference>
<keyword evidence="2 7" id="KW-0813">Transport</keyword>
<evidence type="ECO:0000256" key="4">
    <source>
        <dbReference type="ARBA" id="ARBA00022692"/>
    </source>
</evidence>
<evidence type="ECO:0000313" key="10">
    <source>
        <dbReference type="Proteomes" id="UP000326344"/>
    </source>
</evidence>
<dbReference type="Gene3D" id="2.40.170.20">
    <property type="entry name" value="TonB-dependent receptor, beta-barrel domain"/>
    <property type="match status" value="1"/>
</dbReference>
<gene>
    <name evidence="9" type="ORF">F0P93_19340</name>
</gene>
<evidence type="ECO:0000256" key="7">
    <source>
        <dbReference type="PROSITE-ProRule" id="PRU01360"/>
    </source>
</evidence>
<dbReference type="SUPFAM" id="SSF49464">
    <property type="entry name" value="Carboxypeptidase regulatory domain-like"/>
    <property type="match status" value="1"/>
</dbReference>
<dbReference type="AlphaFoldDB" id="A0A5N1JB86"/>
<name>A0A5N1JB86_9BACT</name>
<dbReference type="NCBIfam" id="TIGR04057">
    <property type="entry name" value="SusC_RagA_signa"/>
    <property type="match status" value="1"/>
</dbReference>
<dbReference type="InterPro" id="IPR039426">
    <property type="entry name" value="TonB-dep_rcpt-like"/>
</dbReference>
<protein>
    <submittedName>
        <fullName evidence="9">SusC/RagA family TonB-linked outer membrane protein</fullName>
    </submittedName>
</protein>
<dbReference type="EMBL" id="VTWS01000005">
    <property type="protein sequence ID" value="KAA9349618.1"/>
    <property type="molecule type" value="Genomic_DNA"/>
</dbReference>
<evidence type="ECO:0000256" key="2">
    <source>
        <dbReference type="ARBA" id="ARBA00022448"/>
    </source>
</evidence>
<feature type="domain" description="TonB-dependent receptor plug" evidence="8">
    <location>
        <begin position="129"/>
        <end position="249"/>
    </location>
</feature>
<evidence type="ECO:0000256" key="3">
    <source>
        <dbReference type="ARBA" id="ARBA00022452"/>
    </source>
</evidence>
<dbReference type="Pfam" id="PF13715">
    <property type="entry name" value="CarbopepD_reg_2"/>
    <property type="match status" value="1"/>
</dbReference>
<evidence type="ECO:0000256" key="1">
    <source>
        <dbReference type="ARBA" id="ARBA00004571"/>
    </source>
</evidence>
<comment type="subcellular location">
    <subcellularLocation>
        <location evidence="1 7">Cell outer membrane</location>
        <topology evidence="1 7">Multi-pass membrane protein</topology>
    </subcellularLocation>
</comment>
<dbReference type="GO" id="GO:0009279">
    <property type="term" value="C:cell outer membrane"/>
    <property type="evidence" value="ECO:0007669"/>
    <property type="project" value="UniProtKB-SubCell"/>
</dbReference>
<dbReference type="Gene3D" id="2.170.130.10">
    <property type="entry name" value="TonB-dependent receptor, plug domain"/>
    <property type="match status" value="1"/>
</dbReference>
<dbReference type="PROSITE" id="PS52016">
    <property type="entry name" value="TONB_DEPENDENT_REC_3"/>
    <property type="match status" value="1"/>
</dbReference>
<keyword evidence="3 7" id="KW-1134">Transmembrane beta strand</keyword>
<dbReference type="Proteomes" id="UP000326344">
    <property type="component" value="Unassembled WGS sequence"/>
</dbReference>
<keyword evidence="4 7" id="KW-0812">Transmembrane</keyword>
<comment type="similarity">
    <text evidence="7">Belongs to the TonB-dependent receptor family.</text>
</comment>
<reference evidence="9 10" key="1">
    <citation type="submission" date="2019-09" db="EMBL/GenBank/DDBJ databases">
        <title>Genome Sequence of Larkinella sp MA1.</title>
        <authorList>
            <person name="Srinivasan S."/>
        </authorList>
    </citation>
    <scope>NUCLEOTIDE SEQUENCE [LARGE SCALE GENOMIC DNA]</scope>
    <source>
        <strain evidence="9 10">MA1</strain>
    </source>
</reference>
<dbReference type="Pfam" id="PF07715">
    <property type="entry name" value="Plug"/>
    <property type="match status" value="1"/>
</dbReference>
<sequence length="1101" mass="120849">MKTNATVRLLLPYGLLLTFLIGPALGTGWAQRAARQLVRGKVTSATDGTPIPGVNVVLKGTQVGTTTTTDGNYSVDVDGSEPVLVFSYIGFSPQEIPVGTKKNIDVRLVESVATLQEAVVTALGIKREKRSLGYSVGNIDSKALTETPQNNVLNALSGKVAGVQVSQMDGTAGSSVNIIIRGANSLNNDNQPLFVIDGVPVANKLNNAFGGADMGNPISDINPADIANVSILKGPSAAALYGSRAGNGVILITTKSGKGGKKGIGVSLNTAVVLEIPYRYLPVQNKFGNGKTGAHVLEESENENWGPQLDVGEQWVLWNSNGQKAPLVSYPNRFKDFFQTGTTNTNNVSVNGNYEKGNFRLSVGNMANRGIIPNTDLSRLTLALNTTYNLTDRLRATANFNITESGSKNRPLIDGSRNSPVRSLYETGAQVNILDLKDYWLPGSEGIQQRKYKDKQNNPYFLVNENPTSFNRDRTVSKIQLDYDISDDFSLMGRYARDSYEEILEAKKAYSNFEALKGAYQVATNYRKESNIDLILSYKKTLNEAWNINAIAGANRLDQNFRSIDNATSELTVPGLYTIGNGAPGTVIYTSSLARKILYGVYGSTSIGFKDRVYLDLTARNDWSSTLPKENRSYFYPSASLSVIVSEMLKMPSWLTFAKVRAGSAQVGNDVAPYSLRQTFSTAPDWGSAKRMFQDGLLRNATLKPEISTSNEVGVDLKFFNNRLGLEATYYERQNRNQVLSIGIPIESGASNKLINAGMVQSKGFEVGIVTTPVVAGDFRWDLNLTLTRNRTYLKKLADGIKYFAFDSYNGAEVRTYEGGQIGDLFMRPMLTVKDKASPYYGYPILTSGGLYQTDNDVNNLVKIGNFNHDFLLGIQPTFTYKSFSVFANIDWRQGGSFYSNTMMFLGNNGQLEETLSGVAYDKNRSIEEQIKENPGAFLGNWVGGRNAEYGGFAWTGAEASVRKQDASFNVGVREVKGADGKTTYVENLGGATTKWLDPFNAYRYANRPFPDRNLYSATYVKLREIAVTYHLPKSFVNRLRIQNASVSVVGNNLFEWTAAGIDVDPERAFRQNGATWSQGVEYYNVMPWTGSLGFKVNVDF</sequence>
<dbReference type="InterPro" id="IPR023996">
    <property type="entry name" value="TonB-dep_OMP_SusC/RagA"/>
</dbReference>
<evidence type="ECO:0000313" key="9">
    <source>
        <dbReference type="EMBL" id="KAA9349618.1"/>
    </source>
</evidence>
<dbReference type="InterPro" id="IPR037066">
    <property type="entry name" value="Plug_dom_sf"/>
</dbReference>
<keyword evidence="10" id="KW-1185">Reference proteome</keyword>
<dbReference type="InterPro" id="IPR012910">
    <property type="entry name" value="Plug_dom"/>
</dbReference>
<comment type="caution">
    <text evidence="9">The sequence shown here is derived from an EMBL/GenBank/DDBJ whole genome shotgun (WGS) entry which is preliminary data.</text>
</comment>
<keyword evidence="5 7" id="KW-0472">Membrane</keyword>